<evidence type="ECO:0000313" key="3">
    <source>
        <dbReference type="Proteomes" id="UP000516437"/>
    </source>
</evidence>
<organism evidence="2 3">
    <name type="scientific">Morella rubra</name>
    <name type="common">Chinese bayberry</name>
    <dbReference type="NCBI Taxonomy" id="262757"/>
    <lineage>
        <taxon>Eukaryota</taxon>
        <taxon>Viridiplantae</taxon>
        <taxon>Streptophyta</taxon>
        <taxon>Embryophyta</taxon>
        <taxon>Tracheophyta</taxon>
        <taxon>Spermatophyta</taxon>
        <taxon>Magnoliopsida</taxon>
        <taxon>eudicotyledons</taxon>
        <taxon>Gunneridae</taxon>
        <taxon>Pentapetalae</taxon>
        <taxon>rosids</taxon>
        <taxon>fabids</taxon>
        <taxon>Fagales</taxon>
        <taxon>Myricaceae</taxon>
        <taxon>Morella</taxon>
    </lineage>
</organism>
<gene>
    <name evidence="2" type="ORF">CJ030_MR3G024003</name>
</gene>
<comment type="caution">
    <text evidence="2">The sequence shown here is derived from an EMBL/GenBank/DDBJ whole genome shotgun (WGS) entry which is preliminary data.</text>
</comment>
<keyword evidence="3" id="KW-1185">Reference proteome</keyword>
<feature type="region of interest" description="Disordered" evidence="1">
    <location>
        <begin position="111"/>
        <end position="150"/>
    </location>
</feature>
<dbReference type="Proteomes" id="UP000516437">
    <property type="component" value="Chromosome 3"/>
</dbReference>
<name>A0A6A1W6D4_9ROSI</name>
<accession>A0A6A1W6D4</accession>
<reference evidence="2 3" key="1">
    <citation type="journal article" date="2019" name="Plant Biotechnol. J.">
        <title>The red bayberry genome and genetic basis of sex determination.</title>
        <authorList>
            <person name="Jia H.M."/>
            <person name="Jia H.J."/>
            <person name="Cai Q.L."/>
            <person name="Wang Y."/>
            <person name="Zhao H.B."/>
            <person name="Yang W.F."/>
            <person name="Wang G.Y."/>
            <person name="Li Y.H."/>
            <person name="Zhan D.L."/>
            <person name="Shen Y.T."/>
            <person name="Niu Q.F."/>
            <person name="Chang L."/>
            <person name="Qiu J."/>
            <person name="Zhao L."/>
            <person name="Xie H.B."/>
            <person name="Fu W.Y."/>
            <person name="Jin J."/>
            <person name="Li X.W."/>
            <person name="Jiao Y."/>
            <person name="Zhou C.C."/>
            <person name="Tu T."/>
            <person name="Chai C.Y."/>
            <person name="Gao J.L."/>
            <person name="Fan L.J."/>
            <person name="van de Weg E."/>
            <person name="Wang J.Y."/>
            <person name="Gao Z.S."/>
        </authorList>
    </citation>
    <scope>NUCLEOTIDE SEQUENCE [LARGE SCALE GENOMIC DNA]</scope>
    <source>
        <tissue evidence="2">Leaves</tissue>
    </source>
</reference>
<evidence type="ECO:0000313" key="2">
    <source>
        <dbReference type="EMBL" id="KAB1220829.1"/>
    </source>
</evidence>
<evidence type="ECO:0000256" key="1">
    <source>
        <dbReference type="SAM" id="MobiDB-lite"/>
    </source>
</evidence>
<dbReference type="EMBL" id="RXIC02000021">
    <property type="protein sequence ID" value="KAB1220829.1"/>
    <property type="molecule type" value="Genomic_DNA"/>
</dbReference>
<protein>
    <submittedName>
        <fullName evidence="2">Uncharacterized protein</fullName>
    </submittedName>
</protein>
<sequence length="150" mass="15830">MLLTPRVRSPDPSLLPPAGDASLSLSLCLSSFEPPLLSAPASLPPLSLFLSHSTQSRWPVSLFGSLTPLVLVSLCCGAVSLRPGLSLGLFLFSLQEQRQYQDVANNNHVSPAIHRSSHASRKTSADNADDAESAGADGADEGGRWRGLNL</sequence>
<dbReference type="AlphaFoldDB" id="A0A6A1W6D4"/>
<proteinExistence type="predicted"/>